<organism evidence="3 4">
    <name type="scientific">Dendrobium thyrsiflorum</name>
    <name type="common">Pinecone-like raceme dendrobium</name>
    <name type="synonym">Orchid</name>
    <dbReference type="NCBI Taxonomy" id="117978"/>
    <lineage>
        <taxon>Eukaryota</taxon>
        <taxon>Viridiplantae</taxon>
        <taxon>Streptophyta</taxon>
        <taxon>Embryophyta</taxon>
        <taxon>Tracheophyta</taxon>
        <taxon>Spermatophyta</taxon>
        <taxon>Magnoliopsida</taxon>
        <taxon>Liliopsida</taxon>
        <taxon>Asparagales</taxon>
        <taxon>Orchidaceae</taxon>
        <taxon>Epidendroideae</taxon>
        <taxon>Malaxideae</taxon>
        <taxon>Dendrobiinae</taxon>
        <taxon>Dendrobium</taxon>
    </lineage>
</organism>
<reference evidence="3 4" key="1">
    <citation type="journal article" date="2024" name="Plant Biotechnol. J.">
        <title>Dendrobium thyrsiflorum genome and its molecular insights into genes involved in important horticultural traits.</title>
        <authorList>
            <person name="Chen B."/>
            <person name="Wang J.Y."/>
            <person name="Zheng P.J."/>
            <person name="Li K.L."/>
            <person name="Liang Y.M."/>
            <person name="Chen X.F."/>
            <person name="Zhang C."/>
            <person name="Zhao X."/>
            <person name="He X."/>
            <person name="Zhang G.Q."/>
            <person name="Liu Z.J."/>
            <person name="Xu Q."/>
        </authorList>
    </citation>
    <scope>NUCLEOTIDE SEQUENCE [LARGE SCALE GENOMIC DNA]</scope>
    <source>
        <strain evidence="3">GZMU011</strain>
    </source>
</reference>
<protein>
    <recommendedName>
        <fullName evidence="2">Agenet domain-containing protein</fullName>
    </recommendedName>
</protein>
<evidence type="ECO:0000256" key="1">
    <source>
        <dbReference type="SAM" id="MobiDB-lite"/>
    </source>
</evidence>
<sequence length="527" mass="59322">MFPAAVSRKAVPVTLRILHSDLGIIVLMICKKEAEVEVLEKGEEPLGSWRPARILSGNGHTYEVKFDSCPLETAELMNKVPRKALRPRPPPVEAKNWTCADIAEVCDHGSWKLAEVLRTLDFNMVVTRLLGSSKEIISPYSLLRMPQIWKDNVWIPLEKEHVKYTNVDVSSQSKRRKLSSQIPRLSVEEQQCEGLDRCAEKYCDSVDQRHKKSLGRVENKSLECGPPVHPHVLAFRKKKQYKKEGRCYRLTEKNLTNQPFEKVDAVNSPQNFNGEKHMNTRTCGFGQVGMDSNNPIANAGPNRLVTLDLLHNESTASSVGSCSVINGLSRPLYHKNSQKQELCGHIDDAESFCGSPAEPAHFREDEVAEAIHWLELDAYRSTLSFRARVGGCKSLPQLQNSGDSYKRSIGPRKELQVNVLIKKQVTAAGCGYCSNGEKHHRKNKKKEEKRKEKGKEMKNNGIKEGGGRMLGIQRWAVASWGRERVDVACLGRGLVGLGKEKSAWEVNRWGWLLGKEKGLKWLAWEGD</sequence>
<proteinExistence type="predicted"/>
<dbReference type="InterPro" id="IPR014002">
    <property type="entry name" value="Agenet_dom_plant"/>
</dbReference>
<dbReference type="InterPro" id="IPR008395">
    <property type="entry name" value="Agenet-like_dom"/>
</dbReference>
<dbReference type="Proteomes" id="UP001552299">
    <property type="component" value="Unassembled WGS sequence"/>
</dbReference>
<evidence type="ECO:0000313" key="3">
    <source>
        <dbReference type="EMBL" id="KAL0905658.1"/>
    </source>
</evidence>
<dbReference type="PANTHER" id="PTHR31917:SF5">
    <property type="entry name" value="OS02G0204500 PROTEIN"/>
    <property type="match status" value="1"/>
</dbReference>
<feature type="compositionally biased region" description="Basic and acidic residues" evidence="1">
    <location>
        <begin position="445"/>
        <end position="458"/>
    </location>
</feature>
<dbReference type="AlphaFoldDB" id="A0ABD0U1F1"/>
<evidence type="ECO:0000313" key="4">
    <source>
        <dbReference type="Proteomes" id="UP001552299"/>
    </source>
</evidence>
<dbReference type="PANTHER" id="PTHR31917">
    <property type="entry name" value="AGENET DOMAIN-CONTAINING PROTEIN-RELATED"/>
    <property type="match status" value="1"/>
</dbReference>
<gene>
    <name evidence="3" type="ORF">M5K25_024096</name>
</gene>
<dbReference type="Pfam" id="PF05641">
    <property type="entry name" value="Agenet"/>
    <property type="match status" value="1"/>
</dbReference>
<keyword evidence="4" id="KW-1185">Reference proteome</keyword>
<comment type="caution">
    <text evidence="3">The sequence shown here is derived from an EMBL/GenBank/DDBJ whole genome shotgun (WGS) entry which is preliminary data.</text>
</comment>
<accession>A0ABD0U1F1</accession>
<feature type="region of interest" description="Disordered" evidence="1">
    <location>
        <begin position="436"/>
        <end position="463"/>
    </location>
</feature>
<feature type="domain" description="Agenet" evidence="2">
    <location>
        <begin position="95"/>
        <end position="151"/>
    </location>
</feature>
<feature type="domain" description="Agenet" evidence="2">
    <location>
        <begin position="28"/>
        <end position="93"/>
    </location>
</feature>
<dbReference type="SMART" id="SM00743">
    <property type="entry name" value="Agenet"/>
    <property type="match status" value="2"/>
</dbReference>
<dbReference type="EMBL" id="JANQDX010000018">
    <property type="protein sequence ID" value="KAL0905658.1"/>
    <property type="molecule type" value="Genomic_DNA"/>
</dbReference>
<evidence type="ECO:0000259" key="2">
    <source>
        <dbReference type="SMART" id="SM00743"/>
    </source>
</evidence>
<name>A0ABD0U1F1_DENTH</name>